<comment type="caution">
    <text evidence="6">The sequence shown here is derived from an EMBL/GenBank/DDBJ whole genome shotgun (WGS) entry which is preliminary data.</text>
</comment>
<dbReference type="Proteomes" id="UP001595976">
    <property type="component" value="Unassembled WGS sequence"/>
</dbReference>
<sequence>MKPISPSWRRWRKRRRKAGRKGATMLEGWKRRSLADLLEFRNGMNFTQASQGERVKVIGVGDFKDKEVLNDFSETSSITLNGKINPDDLLENDDLLFVRSNGNKALIGRCVLVSGITEPVSFSGFTIRGRVKSDEIDHSFASKLVRSPLFKEHLHRMGGGSSINNLSQDTLSEFCFSLPPLPEQRKIAEILRTWDEAIEKLEALRAANLQRRIWMRTHLFTGRTRLPGQTGKWREVALGEVLTEHGLQGTGAEEVFSVSVHKGLINQIEHLGRSFAAAETDHYNRVLPGDIVYTKSPTGDFPLGIIKQSKISQEVIVSPLYGVFTPAARALGVILDALFESPVAVRNYLHPLVQKGAKNTIAITNRRFLEGKLHLPMDPAEQSAIAEVVDASQAELTAIEAEIDLLARQKRGLTQKLLTGEWRVKVEAD</sequence>
<dbReference type="PANTHER" id="PTHR30408:SF13">
    <property type="entry name" value="TYPE I RESTRICTION ENZYME HINDI SPECIFICITY SUBUNIT"/>
    <property type="match status" value="1"/>
</dbReference>
<dbReference type="InterPro" id="IPR052021">
    <property type="entry name" value="Type-I_RS_S_subunit"/>
</dbReference>
<keyword evidence="2" id="KW-0680">Restriction system</keyword>
<reference evidence="7" key="1">
    <citation type="journal article" date="2019" name="Int. J. Syst. Evol. Microbiol.">
        <title>The Global Catalogue of Microorganisms (GCM) 10K type strain sequencing project: providing services to taxonomists for standard genome sequencing and annotation.</title>
        <authorList>
            <consortium name="The Broad Institute Genomics Platform"/>
            <consortium name="The Broad Institute Genome Sequencing Center for Infectious Disease"/>
            <person name="Wu L."/>
            <person name="Ma J."/>
        </authorList>
    </citation>
    <scope>NUCLEOTIDE SEQUENCE [LARGE SCALE GENOMIC DNA]</scope>
    <source>
        <strain evidence="7">CGMCC 1.15643</strain>
    </source>
</reference>
<dbReference type="RefSeq" id="WP_377785493.1">
    <property type="nucleotide sequence ID" value="NZ_JBHSLI010000008.1"/>
</dbReference>
<accession>A0ABW0FAK2</accession>
<evidence type="ECO:0000256" key="3">
    <source>
        <dbReference type="ARBA" id="ARBA00023125"/>
    </source>
</evidence>
<dbReference type="Pfam" id="PF01420">
    <property type="entry name" value="Methylase_S"/>
    <property type="match status" value="1"/>
</dbReference>
<gene>
    <name evidence="6" type="ORF">ACFPK2_18825</name>
</gene>
<protein>
    <submittedName>
        <fullName evidence="6">Restriction endonuclease subunit S</fullName>
    </submittedName>
</protein>
<dbReference type="Gene3D" id="3.90.220.20">
    <property type="entry name" value="DNA methylase specificity domains"/>
    <property type="match status" value="2"/>
</dbReference>
<keyword evidence="6" id="KW-0255">Endonuclease</keyword>
<evidence type="ECO:0000313" key="6">
    <source>
        <dbReference type="EMBL" id="MFC5295049.1"/>
    </source>
</evidence>
<proteinExistence type="inferred from homology"/>
<evidence type="ECO:0000256" key="2">
    <source>
        <dbReference type="ARBA" id="ARBA00022747"/>
    </source>
</evidence>
<evidence type="ECO:0000256" key="1">
    <source>
        <dbReference type="ARBA" id="ARBA00010923"/>
    </source>
</evidence>
<dbReference type="SUPFAM" id="SSF116734">
    <property type="entry name" value="DNA methylase specificity domain"/>
    <property type="match status" value="2"/>
</dbReference>
<feature type="domain" description="Type I restriction modification DNA specificity" evidence="5">
    <location>
        <begin position="27"/>
        <end position="200"/>
    </location>
</feature>
<dbReference type="PANTHER" id="PTHR30408">
    <property type="entry name" value="TYPE-1 RESTRICTION ENZYME ECOKI SPECIFICITY PROTEIN"/>
    <property type="match status" value="1"/>
</dbReference>
<organism evidence="6 7">
    <name type="scientific">Bosea minatitlanensis</name>
    <dbReference type="NCBI Taxonomy" id="128782"/>
    <lineage>
        <taxon>Bacteria</taxon>
        <taxon>Pseudomonadati</taxon>
        <taxon>Pseudomonadota</taxon>
        <taxon>Alphaproteobacteria</taxon>
        <taxon>Hyphomicrobiales</taxon>
        <taxon>Boseaceae</taxon>
        <taxon>Bosea</taxon>
    </lineage>
</organism>
<feature type="coiled-coil region" evidence="4">
    <location>
        <begin position="389"/>
        <end position="416"/>
    </location>
</feature>
<dbReference type="InterPro" id="IPR044946">
    <property type="entry name" value="Restrct_endonuc_typeI_TRD_sf"/>
</dbReference>
<dbReference type="EMBL" id="JBHSLI010000008">
    <property type="protein sequence ID" value="MFC5295049.1"/>
    <property type="molecule type" value="Genomic_DNA"/>
</dbReference>
<keyword evidence="4" id="KW-0175">Coiled coil</keyword>
<keyword evidence="6" id="KW-0378">Hydrolase</keyword>
<dbReference type="InterPro" id="IPR000055">
    <property type="entry name" value="Restrct_endonuc_typeI_TRD"/>
</dbReference>
<dbReference type="GO" id="GO:0004519">
    <property type="term" value="F:endonuclease activity"/>
    <property type="evidence" value="ECO:0007669"/>
    <property type="project" value="UniProtKB-KW"/>
</dbReference>
<comment type="similarity">
    <text evidence="1">Belongs to the type-I restriction system S methylase family.</text>
</comment>
<keyword evidence="7" id="KW-1185">Reference proteome</keyword>
<keyword evidence="3" id="KW-0238">DNA-binding</keyword>
<evidence type="ECO:0000256" key="4">
    <source>
        <dbReference type="SAM" id="Coils"/>
    </source>
</evidence>
<name>A0ABW0FAK2_9HYPH</name>
<evidence type="ECO:0000259" key="5">
    <source>
        <dbReference type="Pfam" id="PF01420"/>
    </source>
</evidence>
<evidence type="ECO:0000313" key="7">
    <source>
        <dbReference type="Proteomes" id="UP001595976"/>
    </source>
</evidence>
<keyword evidence="6" id="KW-0540">Nuclease</keyword>